<protein>
    <recommendedName>
        <fullName evidence="1">Glycosyltransferase 2-like domain-containing protein</fullName>
    </recommendedName>
</protein>
<dbReference type="EMBL" id="AQFT01000038">
    <property type="protein sequence ID" value="EMZ33930.1"/>
    <property type="molecule type" value="Genomic_DNA"/>
</dbReference>
<comment type="caution">
    <text evidence="2">The sequence shown here is derived from an EMBL/GenBank/DDBJ whole genome shotgun (WGS) entry which is preliminary data.</text>
</comment>
<dbReference type="OrthoDB" id="5180856at2"/>
<accession>N2B6A6</accession>
<dbReference type="Gene3D" id="3.40.50.150">
    <property type="entry name" value="Vaccinia Virus protein VP39"/>
    <property type="match status" value="1"/>
</dbReference>
<dbReference type="CDD" id="cd00761">
    <property type="entry name" value="Glyco_tranf_GTA_type"/>
    <property type="match status" value="1"/>
</dbReference>
<organism evidence="2 3">
    <name type="scientific">Eubacterium plexicaudatum ASF492</name>
    <dbReference type="NCBI Taxonomy" id="1235802"/>
    <lineage>
        <taxon>Bacteria</taxon>
        <taxon>Bacillati</taxon>
        <taxon>Bacillota</taxon>
        <taxon>Clostridia</taxon>
        <taxon>Eubacteriales</taxon>
        <taxon>Eubacteriaceae</taxon>
        <taxon>Eubacterium</taxon>
    </lineage>
</organism>
<dbReference type="InterPro" id="IPR001173">
    <property type="entry name" value="Glyco_trans_2-like"/>
</dbReference>
<evidence type="ECO:0000259" key="1">
    <source>
        <dbReference type="Pfam" id="PF00535"/>
    </source>
</evidence>
<sequence length="611" mass="71474">MKIATLLFTYNRSIHTQKVIQSLRQNTVLLESLIVFQDGLKQGYENDANEWEKVNKLINSIDWCNKEIIVSEHNKGLAESIVSGISYAFKKHDAVIVLEDDCVTAPDFIHFMAQCFEKYEHKKDIYSISGYSWPIRMEKKQYDVYGCGRISSWGWGTWKDRWQKYNTDNEIIKRFKQDPTKLRNLATWGNDCERMFLDKLLGENNSWAIYWALIVIENEGVCINPYNSLINNIGMDGTGVHCGKTDKFQVKLSDDIKVDFKLPDEITILDSTKKAFASLHGNYTAANEDNGLKEKILVYGLGNFYFYNEKEINEKYYVVAFIDNKKKGWYAGTKIIRTNNIEQYHYDKILIMIQNIQDCINIIKELLSRKISLERILLGHNYYGKYSDYLENILISPEGTLSVTNEKLSLKVRSLEDFEKACEILIEKVYQYFVNNEKDDIILDVGMKNGNSALYFINCEKVKKVYAYETYEDDYLEAKSNLHKYLLDSDQVEIFRYGISSDNGRKMIRFKYDTEYEKQEQIEFKDACDEFAPIIHRHADCNVILKIDSEREEYNIINRLFGGEVLTSISFIMLHWYGTGKKNILSCLRYAGFSFWCIDKSENRGMIYAYK</sequence>
<dbReference type="InterPro" id="IPR029044">
    <property type="entry name" value="Nucleotide-diphossugar_trans"/>
</dbReference>
<dbReference type="PATRIC" id="fig|1235802.3.peg.1297"/>
<dbReference type="Gene3D" id="3.40.50.720">
    <property type="entry name" value="NAD(P)-binding Rossmann-like Domain"/>
    <property type="match status" value="1"/>
</dbReference>
<evidence type="ECO:0000313" key="2">
    <source>
        <dbReference type="EMBL" id="EMZ33930.1"/>
    </source>
</evidence>
<proteinExistence type="predicted"/>
<dbReference type="Pfam" id="PF00535">
    <property type="entry name" value="Glycos_transf_2"/>
    <property type="match status" value="1"/>
</dbReference>
<name>N2B6A6_9FIRM</name>
<reference evidence="2 3" key="1">
    <citation type="journal article" date="2014" name="Genome Announc.">
        <title>Draft genome sequences of the altered schaedler flora, a defined bacterial community from gnotobiotic mice.</title>
        <authorList>
            <person name="Wannemuehler M.J."/>
            <person name="Overstreet A.M."/>
            <person name="Ward D.V."/>
            <person name="Phillips G.J."/>
        </authorList>
    </citation>
    <scope>NUCLEOTIDE SEQUENCE [LARGE SCALE GENOMIC DNA]</scope>
    <source>
        <strain evidence="2 3">ASF492</strain>
    </source>
</reference>
<dbReference type="Proteomes" id="UP000012589">
    <property type="component" value="Unassembled WGS sequence"/>
</dbReference>
<dbReference type="eggNOG" id="COG1216">
    <property type="taxonomic scope" value="Bacteria"/>
</dbReference>
<dbReference type="AlphaFoldDB" id="N2B6A6"/>
<dbReference type="Gene3D" id="3.90.550.10">
    <property type="entry name" value="Spore Coat Polysaccharide Biosynthesis Protein SpsA, Chain A"/>
    <property type="match status" value="1"/>
</dbReference>
<feature type="domain" description="Glycosyltransferase 2-like" evidence="1">
    <location>
        <begin position="9"/>
        <end position="144"/>
    </location>
</feature>
<dbReference type="InterPro" id="IPR029063">
    <property type="entry name" value="SAM-dependent_MTases_sf"/>
</dbReference>
<keyword evidence="3" id="KW-1185">Reference proteome</keyword>
<gene>
    <name evidence="2" type="ORF">C823_01211</name>
</gene>
<dbReference type="STRING" id="1235802.C823_01211"/>
<evidence type="ECO:0000313" key="3">
    <source>
        <dbReference type="Proteomes" id="UP000012589"/>
    </source>
</evidence>
<dbReference type="HOGENOM" id="CLU_478754_0_0_9"/>
<dbReference type="SUPFAM" id="SSF53335">
    <property type="entry name" value="S-adenosyl-L-methionine-dependent methyltransferases"/>
    <property type="match status" value="1"/>
</dbReference>
<dbReference type="SUPFAM" id="SSF53448">
    <property type="entry name" value="Nucleotide-diphospho-sugar transferases"/>
    <property type="match status" value="1"/>
</dbReference>